<protein>
    <submittedName>
        <fullName evidence="4">Serine O-acetyltransferase</fullName>
        <ecNumber evidence="4">2.3.1.30</ecNumber>
    </submittedName>
</protein>
<dbReference type="GO" id="GO:0009001">
    <property type="term" value="F:serine O-acetyltransferase activity"/>
    <property type="evidence" value="ECO:0007669"/>
    <property type="project" value="UniProtKB-EC"/>
</dbReference>
<keyword evidence="3 4" id="KW-0012">Acyltransferase</keyword>
<dbReference type="NCBIfam" id="NF041874">
    <property type="entry name" value="EPS_EpsC"/>
    <property type="match status" value="1"/>
</dbReference>
<dbReference type="CDD" id="cd03354">
    <property type="entry name" value="LbH_SAT"/>
    <property type="match status" value="1"/>
</dbReference>
<keyword evidence="1" id="KW-0028">Amino-acid biosynthesis</keyword>
<dbReference type="InterPro" id="IPR045304">
    <property type="entry name" value="LbH_SAT"/>
</dbReference>
<dbReference type="Gene3D" id="1.10.3130.10">
    <property type="entry name" value="serine acetyltransferase, domain 1"/>
    <property type="match status" value="1"/>
</dbReference>
<dbReference type="Proteomes" id="UP001238163">
    <property type="component" value="Unassembled WGS sequence"/>
</dbReference>
<name>A0AAE4AM45_9BACT</name>
<dbReference type="InterPro" id="IPR053376">
    <property type="entry name" value="Serine_acetyltransferase"/>
</dbReference>
<dbReference type="InterPro" id="IPR042122">
    <property type="entry name" value="Ser_AcTrfase_N_sf"/>
</dbReference>
<organism evidence="4 5">
    <name type="scientific">Oligosphaera ethanolica</name>
    <dbReference type="NCBI Taxonomy" id="760260"/>
    <lineage>
        <taxon>Bacteria</taxon>
        <taxon>Pseudomonadati</taxon>
        <taxon>Lentisphaerota</taxon>
        <taxon>Oligosphaeria</taxon>
        <taxon>Oligosphaerales</taxon>
        <taxon>Oligosphaeraceae</taxon>
        <taxon>Oligosphaera</taxon>
    </lineage>
</organism>
<reference evidence="4" key="1">
    <citation type="submission" date="2023-07" db="EMBL/GenBank/DDBJ databases">
        <title>Genomic Encyclopedia of Type Strains, Phase IV (KMG-IV): sequencing the most valuable type-strain genomes for metagenomic binning, comparative biology and taxonomic classification.</title>
        <authorList>
            <person name="Goeker M."/>
        </authorList>
    </citation>
    <scope>NUCLEOTIDE SEQUENCE</scope>
    <source>
        <strain evidence="4">DSM 24202</strain>
    </source>
</reference>
<dbReference type="EMBL" id="JAUSVL010000001">
    <property type="protein sequence ID" value="MDQ0288086.1"/>
    <property type="molecule type" value="Genomic_DNA"/>
</dbReference>
<evidence type="ECO:0000256" key="3">
    <source>
        <dbReference type="ARBA" id="ARBA00023315"/>
    </source>
</evidence>
<dbReference type="InterPro" id="IPR011004">
    <property type="entry name" value="Trimer_LpxA-like_sf"/>
</dbReference>
<evidence type="ECO:0000313" key="4">
    <source>
        <dbReference type="EMBL" id="MDQ0288086.1"/>
    </source>
</evidence>
<dbReference type="SUPFAM" id="SSF51161">
    <property type="entry name" value="Trimeric LpxA-like enzymes"/>
    <property type="match status" value="1"/>
</dbReference>
<dbReference type="AlphaFoldDB" id="A0AAE4AM45"/>
<dbReference type="RefSeq" id="WP_307259259.1">
    <property type="nucleotide sequence ID" value="NZ_JAUSVL010000001.1"/>
</dbReference>
<dbReference type="EC" id="2.3.1.30" evidence="4"/>
<dbReference type="PANTHER" id="PTHR42811">
    <property type="entry name" value="SERINE ACETYLTRANSFERASE"/>
    <property type="match status" value="1"/>
</dbReference>
<dbReference type="Gene3D" id="2.160.10.10">
    <property type="entry name" value="Hexapeptide repeat proteins"/>
    <property type="match status" value="1"/>
</dbReference>
<evidence type="ECO:0000313" key="5">
    <source>
        <dbReference type="Proteomes" id="UP001238163"/>
    </source>
</evidence>
<keyword evidence="5" id="KW-1185">Reference proteome</keyword>
<keyword evidence="2 4" id="KW-0808">Transferase</keyword>
<sequence>MSEELNLGTVDCRRCQEDSLWNDDLAKGVVDGLCASYERAGGVSYMERCGIPQQEVILRLLQQLLELLFPGYTGRHQFHAEGQFFALGEMLNQVQNGLTDQVAKAYAFRCDKDSCDKPCRTRAQETVIALLQKLPAIREVLLTDAQAALDGDPAARTLDEIILAYPGFKCISIHRLAHELYVQKVPLIPRVMSEYAHAVTGIDINPGATIGAHFFIDHGTGVVIGETAIIGEHVKLYQGVTLGALSFPKDACGKLIKGTKRHPNIEDHVTIYAEATILGDITIGHHSVVGGNVWLTEAMPPHSKVTVSPSKLAVQTRNSTPR</sequence>
<accession>A0AAE4AM45</accession>
<dbReference type="GO" id="GO:0008652">
    <property type="term" value="P:amino acid biosynthetic process"/>
    <property type="evidence" value="ECO:0007669"/>
    <property type="project" value="UniProtKB-KW"/>
</dbReference>
<evidence type="ECO:0000256" key="2">
    <source>
        <dbReference type="ARBA" id="ARBA00022679"/>
    </source>
</evidence>
<proteinExistence type="predicted"/>
<gene>
    <name evidence="4" type="ORF">J3R75_000193</name>
</gene>
<evidence type="ECO:0000256" key="1">
    <source>
        <dbReference type="ARBA" id="ARBA00022605"/>
    </source>
</evidence>
<comment type="caution">
    <text evidence="4">The sequence shown here is derived from an EMBL/GenBank/DDBJ whole genome shotgun (WGS) entry which is preliminary data.</text>
</comment>